<name>A0AAV2DBV8_9ROSI</name>
<organism evidence="2 3">
    <name type="scientific">Linum trigynum</name>
    <dbReference type="NCBI Taxonomy" id="586398"/>
    <lineage>
        <taxon>Eukaryota</taxon>
        <taxon>Viridiplantae</taxon>
        <taxon>Streptophyta</taxon>
        <taxon>Embryophyta</taxon>
        <taxon>Tracheophyta</taxon>
        <taxon>Spermatophyta</taxon>
        <taxon>Magnoliopsida</taxon>
        <taxon>eudicotyledons</taxon>
        <taxon>Gunneridae</taxon>
        <taxon>Pentapetalae</taxon>
        <taxon>rosids</taxon>
        <taxon>fabids</taxon>
        <taxon>Malpighiales</taxon>
        <taxon>Linaceae</taxon>
        <taxon>Linum</taxon>
    </lineage>
</organism>
<proteinExistence type="predicted"/>
<dbReference type="InterPro" id="IPR036691">
    <property type="entry name" value="Endo/exonu/phosph_ase_sf"/>
</dbReference>
<keyword evidence="3" id="KW-1185">Reference proteome</keyword>
<dbReference type="InterPro" id="IPR005135">
    <property type="entry name" value="Endo/exonuclease/phosphatase"/>
</dbReference>
<protein>
    <recommendedName>
        <fullName evidence="1">Endonuclease/exonuclease/phosphatase domain-containing protein</fullName>
    </recommendedName>
</protein>
<dbReference type="Pfam" id="PF03372">
    <property type="entry name" value="Exo_endo_phos"/>
    <property type="match status" value="1"/>
</dbReference>
<evidence type="ECO:0000313" key="2">
    <source>
        <dbReference type="EMBL" id="CAL1370678.1"/>
    </source>
</evidence>
<dbReference type="EMBL" id="OZ034815">
    <property type="protein sequence ID" value="CAL1370678.1"/>
    <property type="molecule type" value="Genomic_DNA"/>
</dbReference>
<dbReference type="SUPFAM" id="SSF56219">
    <property type="entry name" value="DNase I-like"/>
    <property type="match status" value="1"/>
</dbReference>
<dbReference type="Proteomes" id="UP001497516">
    <property type="component" value="Chromosome 2"/>
</dbReference>
<gene>
    <name evidence="2" type="ORF">LTRI10_LOCUS12786</name>
</gene>
<evidence type="ECO:0000259" key="1">
    <source>
        <dbReference type="Pfam" id="PF03372"/>
    </source>
</evidence>
<sequence>MRIRDKMKGMVDDLVVDIVGFSGGIWLLWNSSCNTVEEKDRSFQHLHVSVEQGTTKWMSTAVYGNPALIQRRGLWNSLRDIAEDISDPWLVAGDFNSILYASEKSGGAPFDASRVRDFQDCVLDAGLIDLGFSGPPFTWFHAGKKERIDQGMVNAAWHSAFPESLVQHLPKIKPDHRPLLVHMNSSYQPAGPKPFCFLAA</sequence>
<dbReference type="AlphaFoldDB" id="A0AAV2DBV8"/>
<reference evidence="2 3" key="1">
    <citation type="submission" date="2024-04" db="EMBL/GenBank/DDBJ databases">
        <authorList>
            <person name="Fracassetti M."/>
        </authorList>
    </citation>
    <scope>NUCLEOTIDE SEQUENCE [LARGE SCALE GENOMIC DNA]</scope>
</reference>
<dbReference type="PANTHER" id="PTHR33710">
    <property type="entry name" value="BNAC02G09200D PROTEIN"/>
    <property type="match status" value="1"/>
</dbReference>
<accession>A0AAV2DBV8</accession>
<dbReference type="Gene3D" id="3.60.10.10">
    <property type="entry name" value="Endonuclease/exonuclease/phosphatase"/>
    <property type="match status" value="1"/>
</dbReference>
<dbReference type="PANTHER" id="PTHR33710:SF77">
    <property type="entry name" value="DNASE I-LIKE SUPERFAMILY PROTEIN"/>
    <property type="match status" value="1"/>
</dbReference>
<evidence type="ECO:0000313" key="3">
    <source>
        <dbReference type="Proteomes" id="UP001497516"/>
    </source>
</evidence>
<feature type="domain" description="Endonuclease/exonuclease/phosphatase" evidence="1">
    <location>
        <begin position="41"/>
        <end position="152"/>
    </location>
</feature>
<dbReference type="GO" id="GO:0003824">
    <property type="term" value="F:catalytic activity"/>
    <property type="evidence" value="ECO:0007669"/>
    <property type="project" value="InterPro"/>
</dbReference>